<comment type="caution">
    <text evidence="1">The sequence shown here is derived from an EMBL/GenBank/DDBJ whole genome shotgun (WGS) entry which is preliminary data.</text>
</comment>
<dbReference type="Proteomes" id="UP000762676">
    <property type="component" value="Unassembled WGS sequence"/>
</dbReference>
<keyword evidence="2" id="KW-1185">Reference proteome</keyword>
<proteinExistence type="predicted"/>
<evidence type="ECO:0000313" key="2">
    <source>
        <dbReference type="Proteomes" id="UP000762676"/>
    </source>
</evidence>
<gene>
    <name evidence="1" type="ORF">ElyMa_002127600</name>
</gene>
<dbReference type="EMBL" id="BMAT01004411">
    <property type="protein sequence ID" value="GFR73006.1"/>
    <property type="molecule type" value="Genomic_DNA"/>
</dbReference>
<name>A0AAV4FJ12_9GAST</name>
<evidence type="ECO:0000313" key="1">
    <source>
        <dbReference type="EMBL" id="GFR73006.1"/>
    </source>
</evidence>
<accession>A0AAV4FJ12</accession>
<dbReference type="AlphaFoldDB" id="A0AAV4FJ12"/>
<protein>
    <submittedName>
        <fullName evidence="1">Modulator of apoptosis 1-like</fullName>
    </submittedName>
</protein>
<sequence>MASEVKREGVETSMFPRLPIFSGEDKDTDFDVWHFNVQCLIQEQRSEAGIKLAIRRSLKGQAPRSLISLGVEATVPQILSKFEALFSETVIAQTVLSQFYSIRQSPNEDAEAFALRLQNCIQKAVTLKRVRPEGTNELLKEAFEGALQRATRAATAYLFTADDLLTNYNLWSKRKRVGPVVTCHCGSCTGHSDHQIGCPDKPTSNRD</sequence>
<organism evidence="1 2">
    <name type="scientific">Elysia marginata</name>
    <dbReference type="NCBI Taxonomy" id="1093978"/>
    <lineage>
        <taxon>Eukaryota</taxon>
        <taxon>Metazoa</taxon>
        <taxon>Spiralia</taxon>
        <taxon>Lophotrochozoa</taxon>
        <taxon>Mollusca</taxon>
        <taxon>Gastropoda</taxon>
        <taxon>Heterobranchia</taxon>
        <taxon>Euthyneura</taxon>
        <taxon>Panpulmonata</taxon>
        <taxon>Sacoglossa</taxon>
        <taxon>Placobranchoidea</taxon>
        <taxon>Plakobranchidae</taxon>
        <taxon>Elysia</taxon>
    </lineage>
</organism>
<reference evidence="1 2" key="1">
    <citation type="journal article" date="2021" name="Elife">
        <title>Chloroplast acquisition without the gene transfer in kleptoplastic sea slugs, Plakobranchus ocellatus.</title>
        <authorList>
            <person name="Maeda T."/>
            <person name="Takahashi S."/>
            <person name="Yoshida T."/>
            <person name="Shimamura S."/>
            <person name="Takaki Y."/>
            <person name="Nagai Y."/>
            <person name="Toyoda A."/>
            <person name="Suzuki Y."/>
            <person name="Arimoto A."/>
            <person name="Ishii H."/>
            <person name="Satoh N."/>
            <person name="Nishiyama T."/>
            <person name="Hasebe M."/>
            <person name="Maruyama T."/>
            <person name="Minagawa J."/>
            <person name="Obokata J."/>
            <person name="Shigenobu S."/>
        </authorList>
    </citation>
    <scope>NUCLEOTIDE SEQUENCE [LARGE SCALE GENOMIC DNA]</scope>
</reference>